<dbReference type="AlphaFoldDB" id="A0A433U3U0"/>
<evidence type="ECO:0000256" key="1">
    <source>
        <dbReference type="SAM" id="Phobius"/>
    </source>
</evidence>
<proteinExistence type="predicted"/>
<accession>A0A433U3U0</accession>
<protein>
    <submittedName>
        <fullName evidence="2">Uncharacterized protein</fullName>
    </submittedName>
</protein>
<gene>
    <name evidence="2" type="ORF">EGW08_003747</name>
</gene>
<dbReference type="EMBL" id="RQTK01000081">
    <property type="protein sequence ID" value="RUS88489.1"/>
    <property type="molecule type" value="Genomic_DNA"/>
</dbReference>
<comment type="caution">
    <text evidence="2">The sequence shown here is derived from an EMBL/GenBank/DDBJ whole genome shotgun (WGS) entry which is preliminary data.</text>
</comment>
<keyword evidence="1" id="KW-1133">Transmembrane helix</keyword>
<feature type="transmembrane region" description="Helical" evidence="1">
    <location>
        <begin position="86"/>
        <end position="106"/>
    </location>
</feature>
<evidence type="ECO:0000313" key="2">
    <source>
        <dbReference type="EMBL" id="RUS88489.1"/>
    </source>
</evidence>
<organism evidence="2 3">
    <name type="scientific">Elysia chlorotica</name>
    <name type="common">Eastern emerald elysia</name>
    <name type="synonym">Sea slug</name>
    <dbReference type="NCBI Taxonomy" id="188477"/>
    <lineage>
        <taxon>Eukaryota</taxon>
        <taxon>Metazoa</taxon>
        <taxon>Spiralia</taxon>
        <taxon>Lophotrochozoa</taxon>
        <taxon>Mollusca</taxon>
        <taxon>Gastropoda</taxon>
        <taxon>Heterobranchia</taxon>
        <taxon>Euthyneura</taxon>
        <taxon>Panpulmonata</taxon>
        <taxon>Sacoglossa</taxon>
        <taxon>Placobranchoidea</taxon>
        <taxon>Plakobranchidae</taxon>
        <taxon>Elysia</taxon>
    </lineage>
</organism>
<reference evidence="2 3" key="1">
    <citation type="submission" date="2019-01" db="EMBL/GenBank/DDBJ databases">
        <title>A draft genome assembly of the solar-powered sea slug Elysia chlorotica.</title>
        <authorList>
            <person name="Cai H."/>
            <person name="Li Q."/>
            <person name="Fang X."/>
            <person name="Li J."/>
            <person name="Curtis N.E."/>
            <person name="Altenburger A."/>
            <person name="Shibata T."/>
            <person name="Feng M."/>
            <person name="Maeda T."/>
            <person name="Schwartz J.A."/>
            <person name="Shigenobu S."/>
            <person name="Lundholm N."/>
            <person name="Nishiyama T."/>
            <person name="Yang H."/>
            <person name="Hasebe M."/>
            <person name="Li S."/>
            <person name="Pierce S.K."/>
            <person name="Wang J."/>
        </authorList>
    </citation>
    <scope>NUCLEOTIDE SEQUENCE [LARGE SCALE GENOMIC DNA]</scope>
    <source>
        <strain evidence="2">EC2010</strain>
        <tissue evidence="2">Whole organism of an adult</tissue>
    </source>
</reference>
<keyword evidence="1" id="KW-0812">Transmembrane</keyword>
<evidence type="ECO:0000313" key="3">
    <source>
        <dbReference type="Proteomes" id="UP000271974"/>
    </source>
</evidence>
<dbReference type="Proteomes" id="UP000271974">
    <property type="component" value="Unassembled WGS sequence"/>
</dbReference>
<keyword evidence="3" id="KW-1185">Reference proteome</keyword>
<keyword evidence="1" id="KW-0472">Membrane</keyword>
<name>A0A433U3U0_ELYCH</name>
<sequence length="114" mass="13533">MKMHQTHTHTGRYPHNHTSSFLFQYLNNFGVRHYDCPNTYCLLLLCKLQPFMTDLGCLSPTIANQFDYLDTGSCFFFFFNNNPGHLLSTFFFKMCITFMNLVRFHVNKLKWKKG</sequence>